<keyword evidence="3" id="KW-1185">Reference proteome</keyword>
<dbReference type="Proteomes" id="UP000184052">
    <property type="component" value="Unassembled WGS sequence"/>
</dbReference>
<evidence type="ECO:0008006" key="4">
    <source>
        <dbReference type="Google" id="ProtNLM"/>
    </source>
</evidence>
<sequence length="78" mass="8807">MNKNMKRILTVISAMIIPGAGHVILKKPVRGLMLVFWMLAMGFITYNITDESISFLGRYAGGFLVYVLSILEVWKISK</sequence>
<gene>
    <name evidence="2" type="ORF">SAMN02745751_01940</name>
</gene>
<feature type="transmembrane region" description="Helical" evidence="1">
    <location>
        <begin position="55"/>
        <end position="74"/>
    </location>
</feature>
<dbReference type="STRING" id="1121476.SAMN02745751_01940"/>
<feature type="transmembrane region" description="Helical" evidence="1">
    <location>
        <begin position="32"/>
        <end position="49"/>
    </location>
</feature>
<feature type="transmembrane region" description="Helical" evidence="1">
    <location>
        <begin position="6"/>
        <end position="25"/>
    </location>
</feature>
<proteinExistence type="predicted"/>
<dbReference type="OrthoDB" id="1799135at2"/>
<dbReference type="EMBL" id="FQZL01000012">
    <property type="protein sequence ID" value="SHJ17871.1"/>
    <property type="molecule type" value="Genomic_DNA"/>
</dbReference>
<evidence type="ECO:0000313" key="3">
    <source>
        <dbReference type="Proteomes" id="UP000184052"/>
    </source>
</evidence>
<keyword evidence="1" id="KW-0472">Membrane</keyword>
<name>A0A1M6H6P1_9FIRM</name>
<keyword evidence="1" id="KW-0812">Transmembrane</keyword>
<accession>A0A1M6H6P1</accession>
<keyword evidence="1" id="KW-1133">Transmembrane helix</keyword>
<reference evidence="2 3" key="1">
    <citation type="submission" date="2016-11" db="EMBL/GenBank/DDBJ databases">
        <authorList>
            <person name="Jaros S."/>
            <person name="Januszkiewicz K."/>
            <person name="Wedrychowicz H."/>
        </authorList>
    </citation>
    <scope>NUCLEOTIDE SEQUENCE [LARGE SCALE GENOMIC DNA]</scope>
    <source>
        <strain evidence="2 3">DSM 17477</strain>
    </source>
</reference>
<evidence type="ECO:0000313" key="2">
    <source>
        <dbReference type="EMBL" id="SHJ17871.1"/>
    </source>
</evidence>
<dbReference type="AlphaFoldDB" id="A0A1M6H6P1"/>
<evidence type="ECO:0000256" key="1">
    <source>
        <dbReference type="SAM" id="Phobius"/>
    </source>
</evidence>
<organism evidence="2 3">
    <name type="scientific">Dethiosulfatibacter aminovorans DSM 17477</name>
    <dbReference type="NCBI Taxonomy" id="1121476"/>
    <lineage>
        <taxon>Bacteria</taxon>
        <taxon>Bacillati</taxon>
        <taxon>Bacillota</taxon>
        <taxon>Tissierellia</taxon>
        <taxon>Dethiosulfatibacter</taxon>
    </lineage>
</organism>
<protein>
    <recommendedName>
        <fullName evidence="4">TM2 domain-containing protein</fullName>
    </recommendedName>
</protein>
<dbReference type="RefSeq" id="WP_073049378.1">
    <property type="nucleotide sequence ID" value="NZ_FQZL01000012.1"/>
</dbReference>